<accession>A0A502EL68</accession>
<sequence length="171" mass="20235">MTNFSVGKKFNEEKDEILWDKNRKLTWEDFKGMPDGSDSLIVAGTTSTIKFEYSTTKNMITNYKLVSIFIKSKSWSITNSIQLLAHEQLHFDITELYARKIRKSFDSLRIKKNYDKENYTLIYNSNILKSQDLNKLYDSEVFGNNINQNKWIKKISNEILKLKKYEYLSND</sequence>
<dbReference type="AlphaFoldDB" id="A0A502EL68"/>
<organism evidence="1 2">
    <name type="scientific">Flavobacterium pectinovorum</name>
    <dbReference type="NCBI Taxonomy" id="29533"/>
    <lineage>
        <taxon>Bacteria</taxon>
        <taxon>Pseudomonadati</taxon>
        <taxon>Bacteroidota</taxon>
        <taxon>Flavobacteriia</taxon>
        <taxon>Flavobacteriales</taxon>
        <taxon>Flavobacteriaceae</taxon>
        <taxon>Flavobacterium</taxon>
    </lineage>
</organism>
<evidence type="ECO:0000313" key="2">
    <source>
        <dbReference type="Proteomes" id="UP000319700"/>
    </source>
</evidence>
<protein>
    <submittedName>
        <fullName evidence="1">DUF922 domain-containing protein</fullName>
    </submittedName>
</protein>
<keyword evidence="2" id="KW-1185">Reference proteome</keyword>
<gene>
    <name evidence="1" type="ORF">EAH81_17365</name>
</gene>
<comment type="caution">
    <text evidence="1">The sequence shown here is derived from an EMBL/GenBank/DDBJ whole genome shotgun (WGS) entry which is preliminary data.</text>
</comment>
<evidence type="ECO:0000313" key="1">
    <source>
        <dbReference type="EMBL" id="TPG38197.1"/>
    </source>
</evidence>
<dbReference type="EMBL" id="RCZH01000011">
    <property type="protein sequence ID" value="TPG38197.1"/>
    <property type="molecule type" value="Genomic_DNA"/>
</dbReference>
<proteinExistence type="predicted"/>
<dbReference type="Proteomes" id="UP000319700">
    <property type="component" value="Unassembled WGS sequence"/>
</dbReference>
<name>A0A502EL68_9FLAO</name>
<reference evidence="1 2" key="1">
    <citation type="journal article" date="2019" name="Environ. Microbiol.">
        <title>Species interactions and distinct microbial communities in high Arctic permafrost affected cryosols are associated with the CH4 and CO2 gas fluxes.</title>
        <authorList>
            <person name="Altshuler I."/>
            <person name="Hamel J."/>
            <person name="Turney S."/>
            <person name="Magnuson E."/>
            <person name="Levesque R."/>
            <person name="Greer C."/>
            <person name="Whyte L.G."/>
        </authorList>
    </citation>
    <scope>NUCLEOTIDE SEQUENCE [LARGE SCALE GENOMIC DNA]</scope>
    <source>
        <strain evidence="1 2">42</strain>
    </source>
</reference>